<comment type="subcellular location">
    <subcellularLocation>
        <location evidence="1 10">Cytoplasm</location>
    </subcellularLocation>
</comment>
<keyword evidence="8 10" id="KW-0030">Aminoacyl-tRNA synthetase</keyword>
<dbReference type="EC" id="6.1.1.6" evidence="10"/>
<dbReference type="Gene3D" id="6.10.20.10">
    <property type="entry name" value="Lysine tRNA ligase, stem contact fold domain"/>
    <property type="match status" value="1"/>
</dbReference>
<dbReference type="Pfam" id="PF01921">
    <property type="entry name" value="tRNA-synt_1f"/>
    <property type="match status" value="1"/>
</dbReference>
<dbReference type="Proteomes" id="UP000034816">
    <property type="component" value="Unassembled WGS sequence"/>
</dbReference>
<dbReference type="EMBL" id="LBQH01000005">
    <property type="protein sequence ID" value="KKP78028.1"/>
    <property type="molecule type" value="Genomic_DNA"/>
</dbReference>
<dbReference type="PATRIC" id="fig|1619097.3.peg.72"/>
<evidence type="ECO:0000313" key="11">
    <source>
        <dbReference type="EMBL" id="KKP78028.1"/>
    </source>
</evidence>
<dbReference type="PANTHER" id="PTHR37940">
    <property type="entry name" value="LYSINE--TRNA LIGASE"/>
    <property type="match status" value="1"/>
</dbReference>
<sequence>MIIQYVCQCNFSDQEKKMKLSWVGTAADQIVKNFPEMKVYTFAAGISPSGVVHFGNFRDVMTSVPLVEELNSRGLKTRFLFSWDDYDRFRKVPANVPESFQEHIGKPLTEVPDPTGETESYARHFQKEFEESMEKLGIELEYHYQTQEYKSGRYDELILHAIEHREEIAEILLSLMSDKAKGEKGIDEAKYIEEYYPLSVYSRFTNKDNTKVLKCDGYNVTYRCNDTGKEETVDLRESKNIKLQWKVDWPMRWKAEGVVFEPGGHDHASPGGSFDASSRIAKKVFGIEPPVFVGYEFIGLRGLDGKMSGSSGLAVSPAELLNIYEPDLLKWLYLRKSPTQTFQLAFDTEIYRQYDEYDKEFDKEGKNMPFRQAVAFGDILQWDLEKVVDFLQRMGLGYDKNSVAQRLEKARFWLERYNPSEMINVRKDINKGYLSTMDEEDKLFVREIRDYVAKTEVLSLEELTQMLYEIPKRGVVGDEKELKEKQRNFYKDLYNLLISADRGPRLATFLCALEKEKILELLEI</sequence>
<dbReference type="GO" id="GO:0000049">
    <property type="term" value="F:tRNA binding"/>
    <property type="evidence" value="ECO:0007669"/>
    <property type="project" value="InterPro"/>
</dbReference>
<dbReference type="GO" id="GO:0005737">
    <property type="term" value="C:cytoplasm"/>
    <property type="evidence" value="ECO:0007669"/>
    <property type="project" value="UniProtKB-SubCell"/>
</dbReference>
<keyword evidence="7 10" id="KW-0648">Protein biosynthesis</keyword>
<feature type="short sequence motif" description="'KMSKS' region" evidence="10">
    <location>
        <begin position="306"/>
        <end position="310"/>
    </location>
</feature>
<dbReference type="SUPFAM" id="SSF52374">
    <property type="entry name" value="Nucleotidylyl transferase"/>
    <property type="match status" value="1"/>
</dbReference>
<evidence type="ECO:0000256" key="10">
    <source>
        <dbReference type="HAMAP-Rule" id="MF_00177"/>
    </source>
</evidence>
<evidence type="ECO:0000256" key="7">
    <source>
        <dbReference type="ARBA" id="ARBA00022917"/>
    </source>
</evidence>
<evidence type="ECO:0000256" key="1">
    <source>
        <dbReference type="ARBA" id="ARBA00004496"/>
    </source>
</evidence>
<dbReference type="GO" id="GO:0005524">
    <property type="term" value="F:ATP binding"/>
    <property type="evidence" value="ECO:0007669"/>
    <property type="project" value="UniProtKB-UniRule"/>
</dbReference>
<comment type="similarity">
    <text evidence="2 10">Belongs to the class-I aminoacyl-tRNA synthetase family.</text>
</comment>
<evidence type="ECO:0000256" key="9">
    <source>
        <dbReference type="ARBA" id="ARBA00048573"/>
    </source>
</evidence>
<dbReference type="Gene3D" id="1.10.10.770">
    <property type="match status" value="1"/>
</dbReference>
<dbReference type="AlphaFoldDB" id="A0A0G0CA05"/>
<keyword evidence="4 10" id="KW-0436">Ligase</keyword>
<keyword evidence="5 10" id="KW-0547">Nucleotide-binding</keyword>
<dbReference type="InterPro" id="IPR002904">
    <property type="entry name" value="Lys-tRNA-ligase"/>
</dbReference>
<evidence type="ECO:0000256" key="8">
    <source>
        <dbReference type="ARBA" id="ARBA00023146"/>
    </source>
</evidence>
<organism evidence="11 12">
    <name type="scientific">candidate division WS6 bacterium GW2011_GWF1_35_23</name>
    <dbReference type="NCBI Taxonomy" id="1619097"/>
    <lineage>
        <taxon>Bacteria</taxon>
        <taxon>Candidatus Dojkabacteria</taxon>
    </lineage>
</organism>
<dbReference type="InterPro" id="IPR008925">
    <property type="entry name" value="aa_tRNA-synth_I_cd-bd_sf"/>
</dbReference>
<evidence type="ECO:0000313" key="12">
    <source>
        <dbReference type="Proteomes" id="UP000034816"/>
    </source>
</evidence>
<dbReference type="Gene3D" id="1.10.10.350">
    <property type="match status" value="1"/>
</dbReference>
<comment type="caution">
    <text evidence="10">Lacks conserved residue(s) required for the propagation of feature annotation.</text>
</comment>
<dbReference type="InterPro" id="IPR042078">
    <property type="entry name" value="Lys-tRNA-ligase_SC_fold"/>
</dbReference>
<reference evidence="11 12" key="1">
    <citation type="journal article" date="2015" name="Nature">
        <title>rRNA introns, odd ribosomes, and small enigmatic genomes across a large radiation of phyla.</title>
        <authorList>
            <person name="Brown C.T."/>
            <person name="Hug L.A."/>
            <person name="Thomas B.C."/>
            <person name="Sharon I."/>
            <person name="Castelle C.J."/>
            <person name="Singh A."/>
            <person name="Wilkins M.J."/>
            <person name="Williams K.H."/>
            <person name="Banfield J.F."/>
        </authorList>
    </citation>
    <scope>NUCLEOTIDE SEQUENCE [LARGE SCALE GENOMIC DNA]</scope>
</reference>
<dbReference type="GO" id="GO:0006430">
    <property type="term" value="P:lysyl-tRNA aminoacylation"/>
    <property type="evidence" value="ECO:0007669"/>
    <property type="project" value="UniProtKB-UniRule"/>
</dbReference>
<dbReference type="SUPFAM" id="SSF48163">
    <property type="entry name" value="An anticodon-binding domain of class I aminoacyl-tRNA synthetases"/>
    <property type="match status" value="1"/>
</dbReference>
<name>A0A0G0CA05_9BACT</name>
<dbReference type="HAMAP" id="MF_00177">
    <property type="entry name" value="Lys_tRNA_synth_class1"/>
    <property type="match status" value="1"/>
</dbReference>
<dbReference type="GO" id="GO:0004824">
    <property type="term" value="F:lysine-tRNA ligase activity"/>
    <property type="evidence" value="ECO:0007669"/>
    <property type="project" value="UniProtKB-UniRule"/>
</dbReference>
<proteinExistence type="inferred from homology"/>
<dbReference type="Gene3D" id="3.40.50.620">
    <property type="entry name" value="HUPs"/>
    <property type="match status" value="2"/>
</dbReference>
<comment type="catalytic activity">
    <reaction evidence="9 10">
        <text>tRNA(Lys) + L-lysine + ATP = L-lysyl-tRNA(Lys) + AMP + diphosphate</text>
        <dbReference type="Rhea" id="RHEA:20792"/>
        <dbReference type="Rhea" id="RHEA-COMP:9696"/>
        <dbReference type="Rhea" id="RHEA-COMP:9697"/>
        <dbReference type="ChEBI" id="CHEBI:30616"/>
        <dbReference type="ChEBI" id="CHEBI:32551"/>
        <dbReference type="ChEBI" id="CHEBI:33019"/>
        <dbReference type="ChEBI" id="CHEBI:78442"/>
        <dbReference type="ChEBI" id="CHEBI:78529"/>
        <dbReference type="ChEBI" id="CHEBI:456215"/>
        <dbReference type="EC" id="6.1.1.6"/>
    </reaction>
</comment>
<keyword evidence="6 10" id="KW-0067">ATP-binding</keyword>
<dbReference type="PANTHER" id="PTHR37940:SF1">
    <property type="entry name" value="LYSINE--TRNA LIGASE"/>
    <property type="match status" value="1"/>
</dbReference>
<comment type="caution">
    <text evidence="11">The sequence shown here is derived from an EMBL/GenBank/DDBJ whole genome shotgun (WGS) entry which is preliminary data.</text>
</comment>
<gene>
    <name evidence="10" type="primary">lysS</name>
    <name evidence="11" type="ORF">UR73_C0005G0005</name>
</gene>
<dbReference type="InterPro" id="IPR020751">
    <property type="entry name" value="aa-tRNA-synth_I_codon-bd_sub2"/>
</dbReference>
<accession>A0A0G0CA05</accession>
<evidence type="ECO:0000256" key="6">
    <source>
        <dbReference type="ARBA" id="ARBA00022840"/>
    </source>
</evidence>
<keyword evidence="3 10" id="KW-0963">Cytoplasm</keyword>
<dbReference type="InterPro" id="IPR014729">
    <property type="entry name" value="Rossmann-like_a/b/a_fold"/>
</dbReference>
<evidence type="ECO:0000256" key="5">
    <source>
        <dbReference type="ARBA" id="ARBA00022741"/>
    </source>
</evidence>
<evidence type="ECO:0000256" key="2">
    <source>
        <dbReference type="ARBA" id="ARBA00005594"/>
    </source>
</evidence>
<dbReference type="NCBIfam" id="TIGR00467">
    <property type="entry name" value="lysS_arch"/>
    <property type="match status" value="1"/>
</dbReference>
<evidence type="ECO:0000256" key="4">
    <source>
        <dbReference type="ARBA" id="ARBA00022598"/>
    </source>
</evidence>
<protein>
    <recommendedName>
        <fullName evidence="10">Lysine--tRNA ligase</fullName>
        <ecNumber evidence="10">6.1.1.6</ecNumber>
    </recommendedName>
    <alternativeName>
        <fullName evidence="10">Lysyl-tRNA synthetase</fullName>
        <shortName evidence="10">LysRS</shortName>
    </alternativeName>
</protein>
<evidence type="ECO:0000256" key="3">
    <source>
        <dbReference type="ARBA" id="ARBA00022490"/>
    </source>
</evidence>